<dbReference type="EMBL" id="JAVBVO010000003">
    <property type="protein sequence ID" value="MDZ5758303.1"/>
    <property type="molecule type" value="Genomic_DNA"/>
</dbReference>
<keyword evidence="5" id="KW-0732">Signal</keyword>
<evidence type="ECO:0000259" key="7">
    <source>
        <dbReference type="Pfam" id="PF17839"/>
    </source>
</evidence>
<keyword evidence="2" id="KW-0378">Hydrolase</keyword>
<dbReference type="GO" id="GO:0046872">
    <property type="term" value="F:metal ion binding"/>
    <property type="evidence" value="ECO:0007669"/>
    <property type="project" value="UniProtKB-KW"/>
</dbReference>
<comment type="caution">
    <text evidence="8">The sequence shown here is derived from an EMBL/GenBank/DDBJ whole genome shotgun (WGS) entry which is preliminary data.</text>
</comment>
<evidence type="ECO:0000256" key="1">
    <source>
        <dbReference type="ARBA" id="ARBA00022723"/>
    </source>
</evidence>
<evidence type="ECO:0000313" key="9">
    <source>
        <dbReference type="Proteomes" id="UP001290462"/>
    </source>
</evidence>
<evidence type="ECO:0000256" key="4">
    <source>
        <dbReference type="ARBA" id="ARBA00025742"/>
    </source>
</evidence>
<evidence type="ECO:0000313" key="8">
    <source>
        <dbReference type="EMBL" id="MDZ5758303.1"/>
    </source>
</evidence>
<dbReference type="PANTHER" id="PTHR42988">
    <property type="entry name" value="PHOSPHOHYDROLASE"/>
    <property type="match status" value="1"/>
</dbReference>
<gene>
    <name evidence="8" type="ORF">RAK27_06475</name>
</gene>
<feature type="chain" id="PRO_5043555611" evidence="5">
    <location>
        <begin position="25"/>
        <end position="464"/>
    </location>
</feature>
<keyword evidence="1" id="KW-0479">Metal-binding</keyword>
<evidence type="ECO:0000256" key="3">
    <source>
        <dbReference type="ARBA" id="ARBA00023004"/>
    </source>
</evidence>
<keyword evidence="3" id="KW-0408">Iron</keyword>
<sequence>MKKKKTLLLALGIFFLFLSGCSQKNEATQKGTNQISESNIKNQVVEPGFKLWVITDIHYISPSLYDDGEKFKFIIQTSAGKDIIYQEETLEALVYKAQREKPNVLVVSGDLTLNGEKQSAIELAVYFAEIEKTGTNVYVIPGNHDISDGWAKKYRAEKAEATDQILPKDFSRIFQDFGYNEAISVDSNSLSYLVAPRENLWIAMIDTNKYSWQGSTRGPITSGSLRDETYQWLQECFTLAAEKGAKVIPVIHHNLLDHNQLVNQGFTLDNAEEMQKLLSQEKVSFTLSGHIHAQDIASKQLNGEPIYDIVTGSFAMLSNPIGELTFENGQMEYQRISTDVDNWAQATKNKNTDLLNHNEYLRSLMQKDGEAFAISQIYEEQWPDKSQAESIGKFVGEANIRFFGGQSFVEKAEVEKVTRELEQNPAYQALQKQPKSSLTSYIESIYIDQDTNNIQLKIPFQFLK</sequence>
<dbReference type="AlphaFoldDB" id="A0AAW9JRR0"/>
<evidence type="ECO:0000259" key="6">
    <source>
        <dbReference type="Pfam" id="PF00149"/>
    </source>
</evidence>
<dbReference type="PROSITE" id="PS51257">
    <property type="entry name" value="PROKAR_LIPOPROTEIN"/>
    <property type="match status" value="1"/>
</dbReference>
<dbReference type="SUPFAM" id="SSF56300">
    <property type="entry name" value="Metallo-dependent phosphatases"/>
    <property type="match status" value="1"/>
</dbReference>
<dbReference type="Proteomes" id="UP001290462">
    <property type="component" value="Unassembled WGS sequence"/>
</dbReference>
<feature type="domain" description="Cyclic nucleotide phosphodiesterase C-terminal" evidence="7">
    <location>
        <begin position="339"/>
        <end position="452"/>
    </location>
</feature>
<dbReference type="GO" id="GO:0016787">
    <property type="term" value="F:hydrolase activity"/>
    <property type="evidence" value="ECO:0007669"/>
    <property type="project" value="UniProtKB-KW"/>
</dbReference>
<dbReference type="InterPro" id="IPR004843">
    <property type="entry name" value="Calcineurin-like_PHP"/>
</dbReference>
<dbReference type="Pfam" id="PF17839">
    <property type="entry name" value="CNP_C_terminal"/>
    <property type="match status" value="1"/>
</dbReference>
<dbReference type="Gene3D" id="3.60.21.10">
    <property type="match status" value="1"/>
</dbReference>
<evidence type="ECO:0000256" key="5">
    <source>
        <dbReference type="SAM" id="SignalP"/>
    </source>
</evidence>
<dbReference type="PANTHER" id="PTHR42988:SF2">
    <property type="entry name" value="CYCLIC NUCLEOTIDE PHOSPHODIESTERASE CBUA0032-RELATED"/>
    <property type="match status" value="1"/>
</dbReference>
<organism evidence="8 9">
    <name type="scientific">Carnobacterium maltaromaticum</name>
    <name type="common">Carnobacterium piscicola</name>
    <dbReference type="NCBI Taxonomy" id="2751"/>
    <lineage>
        <taxon>Bacteria</taxon>
        <taxon>Bacillati</taxon>
        <taxon>Bacillota</taxon>
        <taxon>Bacilli</taxon>
        <taxon>Lactobacillales</taxon>
        <taxon>Carnobacteriaceae</taxon>
        <taxon>Carnobacterium</taxon>
    </lineage>
</organism>
<dbReference type="RefSeq" id="WP_322808732.1">
    <property type="nucleotide sequence ID" value="NZ_JAVBVO010000003.1"/>
</dbReference>
<evidence type="ECO:0000256" key="2">
    <source>
        <dbReference type="ARBA" id="ARBA00022801"/>
    </source>
</evidence>
<comment type="similarity">
    <text evidence="4">Belongs to the cyclic nucleotide phosphodiesterase class-III family.</text>
</comment>
<protein>
    <submittedName>
        <fullName evidence="8">Metallophosphoesterase</fullName>
    </submittedName>
</protein>
<name>A0AAW9JRR0_CARML</name>
<feature type="domain" description="Calcineurin-like phosphoesterase" evidence="6">
    <location>
        <begin position="49"/>
        <end position="293"/>
    </location>
</feature>
<dbReference type="Pfam" id="PF00149">
    <property type="entry name" value="Metallophos"/>
    <property type="match status" value="1"/>
</dbReference>
<reference evidence="8" key="1">
    <citation type="submission" date="2023-08" db="EMBL/GenBank/DDBJ databases">
        <title>Genomic characterization of piscicolin 126 produced by Carnobacterium maltaromaticum CM22 strain isolated from salmon (Salmo salar).</title>
        <authorList>
            <person name="Gonzalez-Gragera E."/>
            <person name="Garcia-Lopez J.D."/>
            <person name="Teso-Perez C."/>
            <person name="Gimenez-Hernandez I."/>
            <person name="Peralta-Sanchez J.M."/>
            <person name="Valdivia E."/>
            <person name="Montalban-Lopez M."/>
            <person name="Martin-Platero A.M."/>
            <person name="Banos A."/>
            <person name="Martinez-Bueno M."/>
        </authorList>
    </citation>
    <scope>NUCLEOTIDE SEQUENCE</scope>
    <source>
        <strain evidence="8">CM22</strain>
    </source>
</reference>
<dbReference type="Gene3D" id="1.10.246.180">
    <property type="match status" value="1"/>
</dbReference>
<feature type="signal peptide" evidence="5">
    <location>
        <begin position="1"/>
        <end position="24"/>
    </location>
</feature>
<proteinExistence type="inferred from homology"/>
<dbReference type="InterPro" id="IPR040869">
    <property type="entry name" value="CNP_C"/>
</dbReference>
<dbReference type="InterPro" id="IPR029052">
    <property type="entry name" value="Metallo-depent_PP-like"/>
</dbReference>
<dbReference type="InterPro" id="IPR050884">
    <property type="entry name" value="CNP_phosphodiesterase-III"/>
</dbReference>
<accession>A0AAW9JRR0</accession>